<gene>
    <name evidence="3" type="ORF">RIMI_LOCUS11258850</name>
</gene>
<dbReference type="PANTHER" id="PTHR46167">
    <property type="entry name" value="N-LYSINE METHYLTRANSFERASE KMT5A"/>
    <property type="match status" value="1"/>
</dbReference>
<comment type="caution">
    <text evidence="3">The sequence shown here is derived from an EMBL/GenBank/DDBJ whole genome shotgun (WGS) entry which is preliminary data.</text>
</comment>
<evidence type="ECO:0000313" key="4">
    <source>
        <dbReference type="Proteomes" id="UP001176940"/>
    </source>
</evidence>
<evidence type="ECO:0000259" key="2">
    <source>
        <dbReference type="PROSITE" id="PS50280"/>
    </source>
</evidence>
<dbReference type="EMBL" id="CAUEEQ010025285">
    <property type="protein sequence ID" value="CAJ0946300.1"/>
    <property type="molecule type" value="Genomic_DNA"/>
</dbReference>
<proteinExistence type="predicted"/>
<feature type="region of interest" description="Disordered" evidence="1">
    <location>
        <begin position="1"/>
        <end position="46"/>
    </location>
</feature>
<dbReference type="InterPro" id="IPR051760">
    <property type="entry name" value="KMT5A"/>
</dbReference>
<dbReference type="InterPro" id="IPR046341">
    <property type="entry name" value="SET_dom_sf"/>
</dbReference>
<dbReference type="Pfam" id="PF00856">
    <property type="entry name" value="SET"/>
    <property type="match status" value="1"/>
</dbReference>
<organism evidence="3 4">
    <name type="scientific">Ranitomeya imitator</name>
    <name type="common">mimic poison frog</name>
    <dbReference type="NCBI Taxonomy" id="111125"/>
    <lineage>
        <taxon>Eukaryota</taxon>
        <taxon>Metazoa</taxon>
        <taxon>Chordata</taxon>
        <taxon>Craniata</taxon>
        <taxon>Vertebrata</taxon>
        <taxon>Euteleostomi</taxon>
        <taxon>Amphibia</taxon>
        <taxon>Batrachia</taxon>
        <taxon>Anura</taxon>
        <taxon>Neobatrachia</taxon>
        <taxon>Hyloidea</taxon>
        <taxon>Dendrobatidae</taxon>
        <taxon>Dendrobatinae</taxon>
        <taxon>Ranitomeya</taxon>
    </lineage>
</organism>
<feature type="domain" description="SET" evidence="2">
    <location>
        <begin position="76"/>
        <end position="177"/>
    </location>
</feature>
<dbReference type="SUPFAM" id="SSF82199">
    <property type="entry name" value="SET domain"/>
    <property type="match status" value="1"/>
</dbReference>
<evidence type="ECO:0000256" key="1">
    <source>
        <dbReference type="SAM" id="MobiDB-lite"/>
    </source>
</evidence>
<evidence type="ECO:0000313" key="3">
    <source>
        <dbReference type="EMBL" id="CAJ0946300.1"/>
    </source>
</evidence>
<protein>
    <recommendedName>
        <fullName evidence="2">SET domain-containing protein</fullName>
    </recommendedName>
</protein>
<keyword evidence="4" id="KW-1185">Reference proteome</keyword>
<name>A0ABN9LRD0_9NEOB</name>
<sequence length="218" mass="24901">MKENEEGETSGNVAKRVRTSSEDPSRENQSNEGESSSEEQSFRKPPSTKLLSYYVKEQGWKTNIPTIQEVVHACKPQMQRRKDLTEEIKELVRTQKWNGLVITEDIKKGHKMCINANKAPCDCHADIPSTFGRMINHSRKIHNIMPKVQDYGGETPTILFYAERDLKPGTELFFDYGVRRNDFGEGADCSWLDTCGETLKRGDPGLAEEHWKILFSSM</sequence>
<dbReference type="PANTHER" id="PTHR46167:SF1">
    <property type="entry name" value="N-LYSINE METHYLTRANSFERASE KMT5A"/>
    <property type="match status" value="1"/>
</dbReference>
<dbReference type="Gene3D" id="2.170.270.10">
    <property type="entry name" value="SET domain"/>
    <property type="match status" value="1"/>
</dbReference>
<accession>A0ABN9LRD0</accession>
<dbReference type="InterPro" id="IPR001214">
    <property type="entry name" value="SET_dom"/>
</dbReference>
<reference evidence="3" key="1">
    <citation type="submission" date="2023-07" db="EMBL/GenBank/DDBJ databases">
        <authorList>
            <person name="Stuckert A."/>
        </authorList>
    </citation>
    <scope>NUCLEOTIDE SEQUENCE</scope>
</reference>
<dbReference type="PROSITE" id="PS50280">
    <property type="entry name" value="SET"/>
    <property type="match status" value="1"/>
</dbReference>
<dbReference type="Proteomes" id="UP001176940">
    <property type="component" value="Unassembled WGS sequence"/>
</dbReference>